<evidence type="ECO:0000256" key="2">
    <source>
        <dbReference type="ARBA" id="ARBA00022679"/>
    </source>
</evidence>
<feature type="domain" description="Protein kinase" evidence="7">
    <location>
        <begin position="19"/>
        <end position="241"/>
    </location>
</feature>
<dbReference type="InterPro" id="IPR000719">
    <property type="entry name" value="Prot_kinase_dom"/>
</dbReference>
<evidence type="ECO:0000313" key="10">
    <source>
        <dbReference type="Proteomes" id="UP000028042"/>
    </source>
</evidence>
<evidence type="ECO:0000256" key="3">
    <source>
        <dbReference type="ARBA" id="ARBA00022741"/>
    </source>
</evidence>
<dbReference type="Gene3D" id="1.10.510.10">
    <property type="entry name" value="Transferase(Phosphotransferase) domain 1"/>
    <property type="match status" value="1"/>
</dbReference>
<keyword evidence="1 9" id="KW-0723">Serine/threonine-protein kinase</keyword>
<dbReference type="SMART" id="SM00220">
    <property type="entry name" value="S_TKc"/>
    <property type="match status" value="1"/>
</dbReference>
<protein>
    <submittedName>
        <fullName evidence="9">Serine/threonine protein kinase</fullName>
    </submittedName>
</protein>
<dbReference type="GO" id="GO:0005737">
    <property type="term" value="C:cytoplasm"/>
    <property type="evidence" value="ECO:0007669"/>
    <property type="project" value="TreeGrafter"/>
</dbReference>
<dbReference type="GO" id="GO:0035556">
    <property type="term" value="P:intracellular signal transduction"/>
    <property type="evidence" value="ECO:0007669"/>
    <property type="project" value="TreeGrafter"/>
</dbReference>
<organism evidence="8 11">
    <name type="scientific">Clostridium pasteurianum DSM 525 = ATCC 6013</name>
    <dbReference type="NCBI Taxonomy" id="1262449"/>
    <lineage>
        <taxon>Bacteria</taxon>
        <taxon>Bacillati</taxon>
        <taxon>Bacillota</taxon>
        <taxon>Clostridia</taxon>
        <taxon>Eubacteriales</taxon>
        <taxon>Clostridiaceae</taxon>
        <taxon>Clostridium</taxon>
    </lineage>
</organism>
<dbReference type="KEGG" id="cpae:CPAST_c12210"/>
<keyword evidence="4 9" id="KW-0418">Kinase</keyword>
<accession>A0A0H3J0F1</accession>
<evidence type="ECO:0000256" key="1">
    <source>
        <dbReference type="ARBA" id="ARBA00022527"/>
    </source>
</evidence>
<reference evidence="9" key="2">
    <citation type="submission" date="2015-10" db="EMBL/GenBank/DDBJ databases">
        <title>Improved Draft Genome Sequence of Clostridium pasteurianum Strain ATCC 6013 (DSM 525) Using a Hybrid Next-Generation Sequencing Approach.</title>
        <authorList>
            <person name="Pyne M.E."/>
            <person name="Utturkar S.M."/>
            <person name="Brown S.D."/>
            <person name="Moo-Young M."/>
            <person name="Chung D.A."/>
            <person name="Chou P.C."/>
        </authorList>
    </citation>
    <scope>NUCLEOTIDE SEQUENCE</scope>
    <source>
        <strain evidence="9">ATCC 6013</strain>
    </source>
</reference>
<evidence type="ECO:0000313" key="9">
    <source>
        <dbReference type="EMBL" id="KRU12683.1"/>
    </source>
</evidence>
<dbReference type="InterPro" id="IPR017441">
    <property type="entry name" value="Protein_kinase_ATP_BS"/>
</dbReference>
<dbReference type="Proteomes" id="UP000028042">
    <property type="component" value="Unassembled WGS sequence"/>
</dbReference>
<evidence type="ECO:0000256" key="6">
    <source>
        <dbReference type="PROSITE-ProRule" id="PRU10141"/>
    </source>
</evidence>
<dbReference type="SUPFAM" id="SSF56112">
    <property type="entry name" value="Protein kinase-like (PK-like)"/>
    <property type="match status" value="1"/>
</dbReference>
<dbReference type="PATRIC" id="fig|1262449.3.peg.2638"/>
<dbReference type="Pfam" id="PF00069">
    <property type="entry name" value="Pkinase"/>
    <property type="match status" value="1"/>
</dbReference>
<dbReference type="InterPro" id="IPR011009">
    <property type="entry name" value="Kinase-like_dom_sf"/>
</dbReference>
<dbReference type="Proteomes" id="UP000030905">
    <property type="component" value="Chromosome"/>
</dbReference>
<dbReference type="PROSITE" id="PS00107">
    <property type="entry name" value="PROTEIN_KINASE_ATP"/>
    <property type="match status" value="1"/>
</dbReference>
<gene>
    <name evidence="8" type="ORF">CLPA_c12210</name>
    <name evidence="9" type="ORF">CP6013_01931</name>
</gene>
<sequence>MISRFFKKQYPSGYLLDGYKIISLIGEGRFGKCYLVEINNKLYILKEIKPKSLKKSGEKVMFEEQILSSIDNPAVPKLIHTIKRDNIYAYILEYKNGKTIEDMIFGYGHKFASSEIYNIGIKLIDIIKYLQKRNIVHRDIRIPNVIIDEENVYLIDFGLARFIDNKKYSIYDDFLYLGHLLIHLYYSSFTKNNRKSRPWYEELQLSFDELKFLKRLLGIEKEYQDIYELEREFLNLKLDKV</sequence>
<dbReference type="GeneID" id="93073406"/>
<evidence type="ECO:0000313" key="11">
    <source>
        <dbReference type="Proteomes" id="UP000030905"/>
    </source>
</evidence>
<evidence type="ECO:0000256" key="4">
    <source>
        <dbReference type="ARBA" id="ARBA00022777"/>
    </source>
</evidence>
<dbReference type="KEGG" id="cpat:CLPA_c12210"/>
<dbReference type="eggNOG" id="COG0515">
    <property type="taxonomic scope" value="Bacteria"/>
</dbReference>
<reference evidence="8 11" key="1">
    <citation type="journal article" date="2015" name="Genome Announc.">
        <title>Complete Genome Sequence of the Nitrogen-Fixing and Solvent-Producing Clostridium pasteurianum DSM 525.</title>
        <authorList>
            <person name="Poehlein A."/>
            <person name="Grosse-Honebrink A."/>
            <person name="Zhang Y."/>
            <person name="Minton N.P."/>
            <person name="Daniel R."/>
        </authorList>
    </citation>
    <scope>NUCLEOTIDE SEQUENCE [LARGE SCALE GENOMIC DNA]</scope>
    <source>
        <strain evidence="8">DSM 525</strain>
        <strain evidence="11">DSM 525 / ATCC 6013</strain>
    </source>
</reference>
<dbReference type="PANTHER" id="PTHR24346:SF82">
    <property type="entry name" value="KP78A-RELATED"/>
    <property type="match status" value="1"/>
</dbReference>
<dbReference type="AlphaFoldDB" id="A0A0H3J0F1"/>
<evidence type="ECO:0000256" key="5">
    <source>
        <dbReference type="ARBA" id="ARBA00022840"/>
    </source>
</evidence>
<dbReference type="PANTHER" id="PTHR24346">
    <property type="entry name" value="MAP/MICROTUBULE AFFINITY-REGULATING KINASE"/>
    <property type="match status" value="1"/>
</dbReference>
<dbReference type="PROSITE" id="PS50011">
    <property type="entry name" value="PROTEIN_KINASE_DOM"/>
    <property type="match status" value="1"/>
</dbReference>
<keyword evidence="3 6" id="KW-0547">Nucleotide-binding</keyword>
<dbReference type="RefSeq" id="WP_003446046.1">
    <property type="nucleotide sequence ID" value="NZ_ANZB01000009.1"/>
</dbReference>
<keyword evidence="2" id="KW-0808">Transferase</keyword>
<dbReference type="CDD" id="cd00180">
    <property type="entry name" value="PKc"/>
    <property type="match status" value="1"/>
</dbReference>
<name>A0A0H3J0F1_CLOPA</name>
<feature type="binding site" evidence="6">
    <location>
        <position position="46"/>
    </location>
    <ligand>
        <name>ATP</name>
        <dbReference type="ChEBI" id="CHEBI:30616"/>
    </ligand>
</feature>
<reference evidence="9 10" key="3">
    <citation type="journal article" name="Genome Announc.">
        <title>Improved Draft Genome Sequence of Clostridium pasteurianum Strain ATCC 6013 (DSM 525) Using a Hybrid Next-Generation Sequencing Approach.</title>
        <authorList>
            <person name="Pyne M.E."/>
            <person name="Utturkar S."/>
            <person name="Brown S.D."/>
            <person name="Moo-Young M."/>
            <person name="Chung D.A."/>
            <person name="Chou C.P."/>
        </authorList>
    </citation>
    <scope>NUCLEOTIDE SEQUENCE [LARGE SCALE GENOMIC DNA]</scope>
    <source>
        <strain evidence="9 10">ATCC 6013</strain>
    </source>
</reference>
<keyword evidence="11" id="KW-1185">Reference proteome</keyword>
<evidence type="ECO:0000259" key="7">
    <source>
        <dbReference type="PROSITE" id="PS50011"/>
    </source>
</evidence>
<keyword evidence="5 6" id="KW-0067">ATP-binding</keyword>
<dbReference type="EMBL" id="JPGY02000001">
    <property type="protein sequence ID" value="KRU12683.1"/>
    <property type="molecule type" value="Genomic_DNA"/>
</dbReference>
<dbReference type="EMBL" id="CP009268">
    <property type="protein sequence ID" value="AJA51309.1"/>
    <property type="molecule type" value="Genomic_DNA"/>
</dbReference>
<dbReference type="GO" id="GO:0005524">
    <property type="term" value="F:ATP binding"/>
    <property type="evidence" value="ECO:0007669"/>
    <property type="project" value="UniProtKB-UniRule"/>
</dbReference>
<evidence type="ECO:0000313" key="8">
    <source>
        <dbReference type="EMBL" id="AJA51309.1"/>
    </source>
</evidence>
<proteinExistence type="predicted"/>
<dbReference type="GO" id="GO:0004674">
    <property type="term" value="F:protein serine/threonine kinase activity"/>
    <property type="evidence" value="ECO:0007669"/>
    <property type="project" value="UniProtKB-KW"/>
</dbReference>